<dbReference type="InterPro" id="IPR002539">
    <property type="entry name" value="MaoC-like_dom"/>
</dbReference>
<accession>A0A7X3SRY1</accession>
<dbReference type="PANTHER" id="PTHR42993:SF1">
    <property type="entry name" value="MAOC-LIKE DEHYDRATASE DOMAIN-CONTAINING PROTEIN"/>
    <property type="match status" value="1"/>
</dbReference>
<dbReference type="InterPro" id="IPR039375">
    <property type="entry name" value="NodN-like"/>
</dbReference>
<dbReference type="RefSeq" id="WP_160888561.1">
    <property type="nucleotide sequence ID" value="NZ_WURB01000054.1"/>
</dbReference>
<dbReference type="Proteomes" id="UP000436483">
    <property type="component" value="Unassembled WGS sequence"/>
</dbReference>
<organism evidence="2 3">
    <name type="scientific">Microvirga makkahensis</name>
    <dbReference type="NCBI Taxonomy" id="1128670"/>
    <lineage>
        <taxon>Bacteria</taxon>
        <taxon>Pseudomonadati</taxon>
        <taxon>Pseudomonadota</taxon>
        <taxon>Alphaproteobacteria</taxon>
        <taxon>Hyphomicrobiales</taxon>
        <taxon>Methylobacteriaceae</taxon>
        <taxon>Microvirga</taxon>
    </lineage>
</organism>
<reference evidence="2 3" key="1">
    <citation type="submission" date="2019-12" db="EMBL/GenBank/DDBJ databases">
        <authorList>
            <person name="Yuan C.-G."/>
        </authorList>
    </citation>
    <scope>NUCLEOTIDE SEQUENCE [LARGE SCALE GENOMIC DNA]</scope>
    <source>
        <strain evidence="2 3">KCTC 23863</strain>
    </source>
</reference>
<protein>
    <submittedName>
        <fullName evidence="2">MaoC family dehydratase</fullName>
    </submittedName>
</protein>
<dbReference type="AlphaFoldDB" id="A0A7X3SRY1"/>
<comment type="caution">
    <text evidence="2">The sequence shown here is derived from an EMBL/GenBank/DDBJ whole genome shotgun (WGS) entry which is preliminary data.</text>
</comment>
<evidence type="ECO:0000313" key="3">
    <source>
        <dbReference type="Proteomes" id="UP000436483"/>
    </source>
</evidence>
<gene>
    <name evidence="2" type="ORF">GR328_26120</name>
</gene>
<feature type="domain" description="MaoC-like" evidence="1">
    <location>
        <begin position="18"/>
        <end position="125"/>
    </location>
</feature>
<evidence type="ECO:0000259" key="1">
    <source>
        <dbReference type="Pfam" id="PF01575"/>
    </source>
</evidence>
<evidence type="ECO:0000313" key="2">
    <source>
        <dbReference type="EMBL" id="MXQ14855.1"/>
    </source>
</evidence>
<dbReference type="EMBL" id="WURB01000054">
    <property type="protein sequence ID" value="MXQ14855.1"/>
    <property type="molecule type" value="Genomic_DNA"/>
</dbReference>
<dbReference type="Pfam" id="PF01575">
    <property type="entry name" value="MaoC_dehydratas"/>
    <property type="match status" value="1"/>
</dbReference>
<proteinExistence type="predicted"/>
<dbReference type="SUPFAM" id="SSF54637">
    <property type="entry name" value="Thioesterase/thiol ester dehydrase-isomerase"/>
    <property type="match status" value="1"/>
</dbReference>
<dbReference type="PANTHER" id="PTHR42993">
    <property type="entry name" value="MAOC-LIKE DEHYDRATASE DOMAIN-CONTAINING PROTEIN"/>
    <property type="match status" value="1"/>
</dbReference>
<name>A0A7X3SRY1_9HYPH</name>
<reference evidence="2 3" key="2">
    <citation type="submission" date="2020-01" db="EMBL/GenBank/DDBJ databases">
        <title>Microvirga sp. nov., an arsenate reduction bacterium isolated from Tibet hotspring sediments.</title>
        <authorList>
            <person name="Xian W.-D."/>
            <person name="Li W.-J."/>
        </authorList>
    </citation>
    <scope>NUCLEOTIDE SEQUENCE [LARGE SCALE GENOMIC DNA]</scope>
    <source>
        <strain evidence="2 3">KCTC 23863</strain>
    </source>
</reference>
<keyword evidence="3" id="KW-1185">Reference proteome</keyword>
<dbReference type="CDD" id="cd03450">
    <property type="entry name" value="NodN"/>
    <property type="match status" value="1"/>
</dbReference>
<dbReference type="InterPro" id="IPR029069">
    <property type="entry name" value="HotDog_dom_sf"/>
</dbReference>
<dbReference type="OrthoDB" id="9801735at2"/>
<dbReference type="Gene3D" id="3.10.129.10">
    <property type="entry name" value="Hotdog Thioesterase"/>
    <property type="match status" value="1"/>
</dbReference>
<sequence length="156" mass="17517">MSVTRAQVLHPDSLPALVGHEVGISPWRSINQEQIDRFAKATDDHQFIHVDPDRAERTMFGGTIAHGFLTLSLLPSFAEEALPNLEGKKMGVNYGLDKVRFISPVRSGARIRCRFVLDEFSRRADAEIRLRHKVTVEIADVDKPALVAEWLTLAVF</sequence>